<feature type="transmembrane region" description="Helical" evidence="1">
    <location>
        <begin position="145"/>
        <end position="165"/>
    </location>
</feature>
<evidence type="ECO:0000313" key="3">
    <source>
        <dbReference type="Proteomes" id="UP000078070"/>
    </source>
</evidence>
<dbReference type="OrthoDB" id="7062469at2"/>
<keyword evidence="3" id="KW-1185">Reference proteome</keyword>
<name>A0A1A9EYI9_9GAMM</name>
<evidence type="ECO:0000256" key="1">
    <source>
        <dbReference type="SAM" id="Phobius"/>
    </source>
</evidence>
<keyword evidence="1" id="KW-0812">Transmembrane</keyword>
<gene>
    <name evidence="2" type="ORF">A8C75_10150</name>
</gene>
<protein>
    <submittedName>
        <fullName evidence="2">Uncharacterized protein</fullName>
    </submittedName>
</protein>
<keyword evidence="1" id="KW-1133">Transmembrane helix</keyword>
<dbReference type="KEGG" id="mars:A8C75_10150"/>
<proteinExistence type="predicted"/>
<accession>A0A1A9EYI9</accession>
<dbReference type="EMBL" id="CP015839">
    <property type="protein sequence ID" value="ANG62810.1"/>
    <property type="molecule type" value="Genomic_DNA"/>
</dbReference>
<dbReference type="Proteomes" id="UP000078070">
    <property type="component" value="Chromosome"/>
</dbReference>
<sequence length="186" mass="21658">MREIRDNDPKTPVSYFSLVFRRGERVQEITLSDWIVLTVIEIFFGAEILEQLIITSAYNEGKIEKVGHFLHVSNLVPAGLFTNLLRKRLYQVLYYKYFKQYLFLQPESDFDEAELVQEDGSLLLNRVRFGMRHELLYQTIAFRRAYILVWICVNLVLDLLVLATADIQAAIVSAVSIEAVRRVLKL</sequence>
<organism evidence="2 3">
    <name type="scientific">Marinobacterium aestuarii</name>
    <dbReference type="NCBI Taxonomy" id="1821621"/>
    <lineage>
        <taxon>Bacteria</taxon>
        <taxon>Pseudomonadati</taxon>
        <taxon>Pseudomonadota</taxon>
        <taxon>Gammaproteobacteria</taxon>
        <taxon>Oceanospirillales</taxon>
        <taxon>Oceanospirillaceae</taxon>
        <taxon>Marinobacterium</taxon>
    </lineage>
</organism>
<reference evidence="2 3" key="2">
    <citation type="journal article" date="2018" name="Int. J. Syst. Evol. Microbiol.">
        <title>Marinobacterium aestuarii sp. nov., a benzene-degrading marine bacterium isolated from estuary sediment.</title>
        <authorList>
            <person name="Bae S.S."/>
            <person name="Jung J."/>
            <person name="Chung D."/>
            <person name="Baek K."/>
        </authorList>
    </citation>
    <scope>NUCLEOTIDE SEQUENCE [LARGE SCALE GENOMIC DNA]</scope>
    <source>
        <strain evidence="2 3">ST58-10</strain>
    </source>
</reference>
<keyword evidence="1" id="KW-0472">Membrane</keyword>
<dbReference type="RefSeq" id="WP_067381576.1">
    <property type="nucleotide sequence ID" value="NZ_CP015839.1"/>
</dbReference>
<dbReference type="AlphaFoldDB" id="A0A1A9EYI9"/>
<evidence type="ECO:0000313" key="2">
    <source>
        <dbReference type="EMBL" id="ANG62810.1"/>
    </source>
</evidence>
<reference evidence="3" key="1">
    <citation type="submission" date="2016-05" db="EMBL/GenBank/DDBJ databases">
        <authorList>
            <person name="Baek K."/>
            <person name="Yang S.-J."/>
        </authorList>
    </citation>
    <scope>NUCLEOTIDE SEQUENCE [LARGE SCALE GENOMIC DNA]</scope>
    <source>
        <strain evidence="3">ST58-10</strain>
    </source>
</reference>